<dbReference type="InterPro" id="IPR050834">
    <property type="entry name" value="Glycosyltransf_2"/>
</dbReference>
<dbReference type="InterPro" id="IPR001173">
    <property type="entry name" value="Glyco_trans_2-like"/>
</dbReference>
<reference evidence="3 4" key="1">
    <citation type="submission" date="2016-03" db="EMBL/GenBank/DDBJ databases">
        <title>Draft genome sequence of Acetobacter malorum CECT 7742, a strain isolated from strawberry vinegar.</title>
        <authorList>
            <person name="Sainz F."/>
            <person name="Mas A."/>
            <person name="Torija M.J."/>
        </authorList>
    </citation>
    <scope>NUCLEOTIDE SEQUENCE [LARGE SCALE GENOMIC DNA]</scope>
    <source>
        <strain evidence="3 4">CECT 7742</strain>
    </source>
</reference>
<dbReference type="Proteomes" id="UP000077349">
    <property type="component" value="Unassembled WGS sequence"/>
</dbReference>
<protein>
    <submittedName>
        <fullName evidence="3">Glycosyl transferase family 2</fullName>
    </submittedName>
</protein>
<dbReference type="PANTHER" id="PTHR43685">
    <property type="entry name" value="GLYCOSYLTRANSFERASE"/>
    <property type="match status" value="1"/>
</dbReference>
<gene>
    <name evidence="3" type="ORF">Amal_03388</name>
</gene>
<feature type="domain" description="Glycosyltransferase 2-like" evidence="2">
    <location>
        <begin position="111"/>
        <end position="237"/>
    </location>
</feature>
<name>A0A177G837_9PROT</name>
<evidence type="ECO:0000256" key="1">
    <source>
        <dbReference type="SAM" id="MobiDB-lite"/>
    </source>
</evidence>
<dbReference type="CDD" id="cd00761">
    <property type="entry name" value="Glyco_tranf_GTA_type"/>
    <property type="match status" value="1"/>
</dbReference>
<evidence type="ECO:0000313" key="3">
    <source>
        <dbReference type="EMBL" id="OAG75434.1"/>
    </source>
</evidence>
<evidence type="ECO:0000259" key="2">
    <source>
        <dbReference type="Pfam" id="PF00535"/>
    </source>
</evidence>
<dbReference type="Gene3D" id="3.90.550.10">
    <property type="entry name" value="Spore Coat Polysaccharide Biosynthesis Protein SpsA, Chain A"/>
    <property type="match status" value="1"/>
</dbReference>
<sequence>MADGGLVAASLSGGQAELIRNGENGFLFDPHSPKSIQDAILKIDALDDTQSRSLTEKAIQTIKDTCSYATVMAQKEQVLTEIGQNTPLTTFPFTSGKEQTHPEAENSSALTVVIPHYNLGKLLLEAIESIKFSSLPDIKILVVDDGSTDKESVIILKTLEARYTNLTVIYKKNSGVAETRNVGVQNATTDYIALLDADDLVGATYYEAALKILNQYSNVGFVGAWNEDFNQNGRLRLWPTFNPEVPLQMIMNTTNCQGLVIRRDAYLAHGQHDPSLGMFLDDWESTISMVLNGVRGVMIPHPLFKYRIREDSIFRDKFRMFNINYNYIIDKHQAQLSGGYGEMIKFLNANGPNTQYHNPTVPSSNNTHHAPAPAPQHEEGRLVQLVHKYYDSVNQPGPIRNIRMGLRNVGFGKLVGRLRH</sequence>
<dbReference type="PATRIC" id="fig|178901.16.peg.3621"/>
<dbReference type="Pfam" id="PF00535">
    <property type="entry name" value="Glycos_transf_2"/>
    <property type="match status" value="1"/>
</dbReference>
<organism evidence="3 4">
    <name type="scientific">Acetobacter malorum</name>
    <dbReference type="NCBI Taxonomy" id="178901"/>
    <lineage>
        <taxon>Bacteria</taxon>
        <taxon>Pseudomonadati</taxon>
        <taxon>Pseudomonadota</taxon>
        <taxon>Alphaproteobacteria</taxon>
        <taxon>Acetobacterales</taxon>
        <taxon>Acetobacteraceae</taxon>
        <taxon>Acetobacter</taxon>
    </lineage>
</organism>
<dbReference type="AlphaFoldDB" id="A0A177G837"/>
<dbReference type="GO" id="GO:0044010">
    <property type="term" value="P:single-species biofilm formation"/>
    <property type="evidence" value="ECO:0007669"/>
    <property type="project" value="TreeGrafter"/>
</dbReference>
<dbReference type="InterPro" id="IPR029044">
    <property type="entry name" value="Nucleotide-diphossugar_trans"/>
</dbReference>
<dbReference type="Gene3D" id="3.40.50.2000">
    <property type="entry name" value="Glycogen Phosphorylase B"/>
    <property type="match status" value="1"/>
</dbReference>
<comment type="caution">
    <text evidence="3">The sequence shown here is derived from an EMBL/GenBank/DDBJ whole genome shotgun (WGS) entry which is preliminary data.</text>
</comment>
<feature type="region of interest" description="Disordered" evidence="1">
    <location>
        <begin position="357"/>
        <end position="377"/>
    </location>
</feature>
<dbReference type="SUPFAM" id="SSF53756">
    <property type="entry name" value="UDP-Glycosyltransferase/glycogen phosphorylase"/>
    <property type="match status" value="1"/>
</dbReference>
<evidence type="ECO:0000313" key="4">
    <source>
        <dbReference type="Proteomes" id="UP000077349"/>
    </source>
</evidence>
<dbReference type="PANTHER" id="PTHR43685:SF2">
    <property type="entry name" value="GLYCOSYLTRANSFERASE 2-LIKE DOMAIN-CONTAINING PROTEIN"/>
    <property type="match status" value="1"/>
</dbReference>
<dbReference type="EMBL" id="LVHD01000050">
    <property type="protein sequence ID" value="OAG75434.1"/>
    <property type="molecule type" value="Genomic_DNA"/>
</dbReference>
<feature type="compositionally biased region" description="Polar residues" evidence="1">
    <location>
        <begin position="357"/>
        <end position="368"/>
    </location>
</feature>
<keyword evidence="3" id="KW-0808">Transferase</keyword>
<dbReference type="SUPFAM" id="SSF53448">
    <property type="entry name" value="Nucleotide-diphospho-sugar transferases"/>
    <property type="match status" value="1"/>
</dbReference>
<accession>A0A177G837</accession>
<dbReference type="GO" id="GO:0016740">
    <property type="term" value="F:transferase activity"/>
    <property type="evidence" value="ECO:0007669"/>
    <property type="project" value="UniProtKB-KW"/>
</dbReference>
<proteinExistence type="predicted"/>